<keyword evidence="2 3" id="KW-0143">Chaperone</keyword>
<proteinExistence type="inferred from homology"/>
<dbReference type="GO" id="GO:0016151">
    <property type="term" value="F:nickel cation binding"/>
    <property type="evidence" value="ECO:0007669"/>
    <property type="project" value="UniProtKB-UniRule"/>
</dbReference>
<dbReference type="Pfam" id="PF01774">
    <property type="entry name" value="UreD"/>
    <property type="match status" value="1"/>
</dbReference>
<comment type="subunit">
    <text evidence="3">UreD, UreF and UreG form a complex that acts as a GTP-hydrolysis-dependent molecular chaperone, activating the urease apoprotein by helping to assemble the nickel containing metallocenter of UreC. The UreE protein probably delivers the nickel.</text>
</comment>
<dbReference type="KEGG" id="acab:QRX50_34520"/>
<dbReference type="AlphaFoldDB" id="A0A9Y2IAM1"/>
<gene>
    <name evidence="3" type="primary">ureD</name>
    <name evidence="4" type="ORF">QRX50_34520</name>
</gene>
<keyword evidence="3" id="KW-0996">Nickel insertion</keyword>
<evidence type="ECO:0000256" key="1">
    <source>
        <dbReference type="ARBA" id="ARBA00007177"/>
    </source>
</evidence>
<evidence type="ECO:0000313" key="5">
    <source>
        <dbReference type="Proteomes" id="UP001236014"/>
    </source>
</evidence>
<evidence type="ECO:0000313" key="4">
    <source>
        <dbReference type="EMBL" id="WIX76552.1"/>
    </source>
</evidence>
<dbReference type="GO" id="GO:0005737">
    <property type="term" value="C:cytoplasm"/>
    <property type="evidence" value="ECO:0007669"/>
    <property type="project" value="UniProtKB-SubCell"/>
</dbReference>
<dbReference type="HAMAP" id="MF_01384">
    <property type="entry name" value="UreD"/>
    <property type="match status" value="1"/>
</dbReference>
<dbReference type="Proteomes" id="UP001236014">
    <property type="component" value="Chromosome"/>
</dbReference>
<keyword evidence="3" id="KW-0963">Cytoplasm</keyword>
<dbReference type="PANTHER" id="PTHR33643:SF1">
    <property type="entry name" value="UREASE ACCESSORY PROTEIN D"/>
    <property type="match status" value="1"/>
</dbReference>
<protein>
    <recommendedName>
        <fullName evidence="3">Urease accessory protein UreD</fullName>
    </recommendedName>
</protein>
<comment type="similarity">
    <text evidence="1 3">Belongs to the UreD family.</text>
</comment>
<dbReference type="InterPro" id="IPR002669">
    <property type="entry name" value="UreD"/>
</dbReference>
<keyword evidence="5" id="KW-1185">Reference proteome</keyword>
<reference evidence="4 5" key="1">
    <citation type="submission" date="2023-06" db="EMBL/GenBank/DDBJ databases">
        <authorList>
            <person name="Oyuntsetseg B."/>
            <person name="Kim S.B."/>
        </authorList>
    </citation>
    <scope>NUCLEOTIDE SEQUENCE [LARGE SCALE GENOMIC DNA]</scope>
    <source>
        <strain evidence="4 5">2-15</strain>
    </source>
</reference>
<accession>A0A9Y2IAM1</accession>
<organism evidence="4 5">
    <name type="scientific">Amycolatopsis carbonis</name>
    <dbReference type="NCBI Taxonomy" id="715471"/>
    <lineage>
        <taxon>Bacteria</taxon>
        <taxon>Bacillati</taxon>
        <taxon>Actinomycetota</taxon>
        <taxon>Actinomycetes</taxon>
        <taxon>Pseudonocardiales</taxon>
        <taxon>Pseudonocardiaceae</taxon>
        <taxon>Amycolatopsis</taxon>
    </lineage>
</organism>
<dbReference type="RefSeq" id="WP_285967300.1">
    <property type="nucleotide sequence ID" value="NZ_CP127294.1"/>
</dbReference>
<dbReference type="PANTHER" id="PTHR33643">
    <property type="entry name" value="UREASE ACCESSORY PROTEIN D"/>
    <property type="match status" value="1"/>
</dbReference>
<dbReference type="EMBL" id="CP127294">
    <property type="protein sequence ID" value="WIX76552.1"/>
    <property type="molecule type" value="Genomic_DNA"/>
</dbReference>
<sequence length="312" mass="33038">MTRRDDPAWCTPAHLPEELLGFEGSVRDSLGVGAPGKLGVLELALAPRAGTTRVVRQYQRAPLHIYRPIHLDPHRPDMAFVFLQQQGDGFVQGDRYRIDVDCAPGSAVHLTTQAATKVFGARDNYATQLVNLTVGAGAVLEYLPDPVVPFRGSRLFQRTAVTIALDATVILGEILLPGRVARGEAHVYDLYWAELEARTSGGALLFADTLRLRPGGAGDPGSPATLGGYQVVASLYVVSDRMPPAELVATLREVLAGVPDVLAGVSELPAACGAAVRLLGHTSQAVQAALHAAWDRARLGLLGAPAPGLRKG</sequence>
<evidence type="ECO:0000256" key="2">
    <source>
        <dbReference type="ARBA" id="ARBA00023186"/>
    </source>
</evidence>
<name>A0A9Y2IAM1_9PSEU</name>
<comment type="subcellular location">
    <subcellularLocation>
        <location evidence="3">Cytoplasm</location>
    </subcellularLocation>
</comment>
<comment type="function">
    <text evidence="3">Required for maturation of urease via the functional incorporation of the urease nickel metallocenter.</text>
</comment>
<evidence type="ECO:0000256" key="3">
    <source>
        <dbReference type="HAMAP-Rule" id="MF_01384"/>
    </source>
</evidence>